<sequence>MLRPEEVNSALERSYFDAVRLCRRLALLEDPGFRMGVLDPRNSSAKTRDQLVDYPVRGFRETNGSESRELFLFSRFQNCASWCPQHQCSFDAKAARIIFRATESEDWISLSPKPGYNLRGTNPDSVKGWKERFFFLQEPSDCELPRAWGPISEYFRDKPTDEHLAESSKLLSTIKSVEKRFSIQGYFLTSVTFEIGRWGPPAGWAIAGPGPETSHGPSIKGSPAQERLRQPRSPGEIAAPSPTSTAELAAAKSREVESLLAGIHPPAAPARQRMTSSYWRAQRGHLLGRASSRRRGPGSRGSPTILVEPISVCRPPEDLAALSEVGTAPAADPAQADEGEARQVGTALGRDDSTGEGAAGTSSRQEPPSAPTAASLPASPPQAVEEAEPQGEALPGNFTPFLRVASLPVPGDAVPFEVLADSFRGDLERAIISGHQLVHGGLAQIASLTGEIGQLRRRVEQLEGLFSAAEERIARLVGDVVGRHSPSEWQLAMDTRYWDGIRLCHRIVSLAAPHVPAGVLHPGNAGVGEASCLKTFPEVAGPSSLPD</sequence>
<organism evidence="3 4">
    <name type="scientific">Nepenthes gracilis</name>
    <name type="common">Slender pitcher plant</name>
    <dbReference type="NCBI Taxonomy" id="150966"/>
    <lineage>
        <taxon>Eukaryota</taxon>
        <taxon>Viridiplantae</taxon>
        <taxon>Streptophyta</taxon>
        <taxon>Embryophyta</taxon>
        <taxon>Tracheophyta</taxon>
        <taxon>Spermatophyta</taxon>
        <taxon>Magnoliopsida</taxon>
        <taxon>eudicotyledons</taxon>
        <taxon>Gunneridae</taxon>
        <taxon>Pentapetalae</taxon>
        <taxon>Caryophyllales</taxon>
        <taxon>Nepenthaceae</taxon>
        <taxon>Nepenthes</taxon>
    </lineage>
</organism>
<keyword evidence="4" id="KW-1185">Reference proteome</keyword>
<protein>
    <submittedName>
        <fullName evidence="3">Uncharacterized protein</fullName>
    </submittedName>
</protein>
<feature type="compositionally biased region" description="Low complexity" evidence="2">
    <location>
        <begin position="371"/>
        <end position="383"/>
    </location>
</feature>
<gene>
    <name evidence="3" type="ORF">Nepgr_003665</name>
</gene>
<evidence type="ECO:0000313" key="3">
    <source>
        <dbReference type="EMBL" id="GMH01826.1"/>
    </source>
</evidence>
<feature type="coiled-coil region" evidence="1">
    <location>
        <begin position="445"/>
        <end position="479"/>
    </location>
</feature>
<dbReference type="AlphaFoldDB" id="A0AAD3RZX9"/>
<reference evidence="3" key="1">
    <citation type="submission" date="2023-05" db="EMBL/GenBank/DDBJ databases">
        <title>Nepenthes gracilis genome sequencing.</title>
        <authorList>
            <person name="Fukushima K."/>
        </authorList>
    </citation>
    <scope>NUCLEOTIDE SEQUENCE</scope>
    <source>
        <strain evidence="3">SING2019-196</strain>
    </source>
</reference>
<accession>A0AAD3RZX9</accession>
<evidence type="ECO:0000313" key="4">
    <source>
        <dbReference type="Proteomes" id="UP001279734"/>
    </source>
</evidence>
<proteinExistence type="predicted"/>
<dbReference type="EMBL" id="BSYO01000003">
    <property type="protein sequence ID" value="GMH01826.1"/>
    <property type="molecule type" value="Genomic_DNA"/>
</dbReference>
<feature type="region of interest" description="Disordered" evidence="2">
    <location>
        <begin position="326"/>
        <end position="395"/>
    </location>
</feature>
<feature type="region of interest" description="Disordered" evidence="2">
    <location>
        <begin position="285"/>
        <end position="311"/>
    </location>
</feature>
<evidence type="ECO:0000256" key="1">
    <source>
        <dbReference type="SAM" id="Coils"/>
    </source>
</evidence>
<feature type="region of interest" description="Disordered" evidence="2">
    <location>
        <begin position="206"/>
        <end position="253"/>
    </location>
</feature>
<name>A0AAD3RZX9_NEPGR</name>
<dbReference type="Proteomes" id="UP001279734">
    <property type="component" value="Unassembled WGS sequence"/>
</dbReference>
<evidence type="ECO:0000256" key="2">
    <source>
        <dbReference type="SAM" id="MobiDB-lite"/>
    </source>
</evidence>
<comment type="caution">
    <text evidence="3">The sequence shown here is derived from an EMBL/GenBank/DDBJ whole genome shotgun (WGS) entry which is preliminary data.</text>
</comment>
<keyword evidence="1" id="KW-0175">Coiled coil</keyword>